<dbReference type="PROSITE" id="PS50238">
    <property type="entry name" value="RHOGAP"/>
    <property type="match status" value="1"/>
</dbReference>
<keyword evidence="1" id="KW-0343">GTPase activation</keyword>
<dbReference type="Pfam" id="PF00620">
    <property type="entry name" value="RhoGAP"/>
    <property type="match status" value="1"/>
</dbReference>
<dbReference type="GO" id="GO:0097060">
    <property type="term" value="C:synaptic membrane"/>
    <property type="evidence" value="ECO:0007669"/>
    <property type="project" value="TreeGrafter"/>
</dbReference>
<evidence type="ECO:0000256" key="3">
    <source>
        <dbReference type="SAM" id="MobiDB-lite"/>
    </source>
</evidence>
<feature type="domain" description="PDZ" evidence="5">
    <location>
        <begin position="129"/>
        <end position="199"/>
    </location>
</feature>
<evidence type="ECO:0000259" key="4">
    <source>
        <dbReference type="PROSITE" id="PS50004"/>
    </source>
</evidence>
<feature type="compositionally biased region" description="Basic and acidic residues" evidence="3">
    <location>
        <begin position="253"/>
        <end position="281"/>
    </location>
</feature>
<dbReference type="InterPro" id="IPR057459">
    <property type="entry name" value="SYDE1/2_C2"/>
</dbReference>
<dbReference type="PANTHER" id="PTHR46150:SF3">
    <property type="entry name" value="RHO GTPASE-ACTIVATING PROTEIN 100F"/>
    <property type="match status" value="1"/>
</dbReference>
<feature type="region of interest" description="Disordered" evidence="3">
    <location>
        <begin position="303"/>
        <end position="329"/>
    </location>
</feature>
<feature type="compositionally biased region" description="Polar residues" evidence="3">
    <location>
        <begin position="611"/>
        <end position="621"/>
    </location>
</feature>
<dbReference type="PANTHER" id="PTHR46150">
    <property type="entry name" value="RHO GTPASE-ACTIVATING PROTEIN 100F"/>
    <property type="match status" value="1"/>
</dbReference>
<dbReference type="CDD" id="cd06718">
    <property type="entry name" value="PDZ_Par6-like"/>
    <property type="match status" value="1"/>
</dbReference>
<dbReference type="FunFam" id="1.10.555.10:FF:000031">
    <property type="entry name" value="rho GTPase-activating protein 100F isoform X6"/>
    <property type="match status" value="1"/>
</dbReference>
<dbReference type="Pfam" id="PF25336">
    <property type="entry name" value="C2_SYDE"/>
    <property type="match status" value="1"/>
</dbReference>
<accession>A0AAE0T9C7</accession>
<dbReference type="Gene3D" id="2.60.40.150">
    <property type="entry name" value="C2 domain"/>
    <property type="match status" value="1"/>
</dbReference>
<comment type="caution">
    <text evidence="7">The sequence shown here is derived from an EMBL/GenBank/DDBJ whole genome shotgun (WGS) entry which is preliminary data.</text>
</comment>
<reference evidence="7" key="2">
    <citation type="journal article" date="2021" name="Genome Biol. Evol.">
        <title>Developing a high-quality reference genome for a parasitic bivalve with doubly uniparental inheritance (Bivalvia: Unionida).</title>
        <authorList>
            <person name="Smith C.H."/>
        </authorList>
    </citation>
    <scope>NUCLEOTIDE SEQUENCE</scope>
    <source>
        <strain evidence="7">CHS0354</strain>
        <tissue evidence="7">Mantle</tissue>
    </source>
</reference>
<name>A0AAE0T9C7_9BIVA</name>
<keyword evidence="2" id="KW-0175">Coiled coil</keyword>
<feature type="region of interest" description="Disordered" evidence="3">
    <location>
        <begin position="611"/>
        <end position="647"/>
    </location>
</feature>
<gene>
    <name evidence="7" type="ORF">CHS0354_010775</name>
</gene>
<dbReference type="GO" id="GO:0007165">
    <property type="term" value="P:signal transduction"/>
    <property type="evidence" value="ECO:0007669"/>
    <property type="project" value="InterPro"/>
</dbReference>
<sequence>MCLNTPADSLTLLLQEEESMAQGPAGLKQARERRITEHPHHEPRGTSVSSAVTSTHHQTQSQQQHQLKDVHPYLQTRYLERSRILSDTGNAERESIANNGAKVRPPNGNGAPEMGIKRIVMDDSSIIQTVEILKRPGQTLGFYIREGDGFDRTDGVFISRIQMGTVAESNGLLHVGDEIISVNNVEVANMSLDDVVILMSIPRKLILKIRTKKNCHKKKNNSCPSLAMTEKEAVPPVVILKKGRASSATQLEMTEKSPDIFDPYSRSDVDYLNRRPQRPDRTTSSQYASIFISPHKAEAKLISGDDSNESENSSEGSLPRSIDSGRDHYVGHRGYTIPRVLGEENPYLVPSTYGLGTPDTLDKDYYRYSRFPPRSPSKALSQTGAQRPHMYYDSDRGAYSDPYQNTQDFAVYRSYHDSTKKLQGGLRDMLYSKSKYGKIPRSRSPECYNSDSEVIYTHPRGATPVETRGFSSDYETYASAFSDDEPVYSVPKLPSSSSTELQMLLKKFTTLSHELQQEQNKLQRQLSADRARTRASKVVPVPRTAEGYYSDDYSHYYSYSGGGVSGKSLSPLPTRKAASTQTPPHQSKLIRKHSADCLLAYKTYQMDETGDQNISQEQPRYTTPPHLHTASKGPKATVTTSTSTQLEKSIDTNGKTITRTSASRFRDLQLAKHPLQIPYGDFEFYKADLRKRAEISKISGLDGMLGAHILCGQGLKSTKMTLRDLYCVVSVDSLNKARTMIRTGAVNFDWDETFDIELEDAKEVSFLVYNWDPNFKHRLCFHGSIIIPGYLQCGKKQCVALKMEPKGLLYITLLYKEPKVSLQRLTSVKKNGLFGVDLGTVIRREASGMNVPVLVVKCVAEVERRGLDVVGIYRLCGSARRKAQLREIFERNALAVDLSPENVSDIHVITGVLKDYLRELPEPLFTNALYQMLLDALSVRLPSDPDGSAKLMLSILECLPKANQETMATILNHLRKVASNSDKNKMTLDNLAVCLGPVLLCPSPTSSDNAALEFKKHIEVLKYLLEIWSQQPEASLQRSGSISPKSDISNRDKC</sequence>
<feature type="region of interest" description="Disordered" evidence="3">
    <location>
        <begin position="248"/>
        <end position="287"/>
    </location>
</feature>
<dbReference type="InterPro" id="IPR035892">
    <property type="entry name" value="C2_domain_sf"/>
</dbReference>
<dbReference type="CDD" id="cd00030">
    <property type="entry name" value="C2"/>
    <property type="match status" value="1"/>
</dbReference>
<dbReference type="PROSITE" id="PS50106">
    <property type="entry name" value="PDZ"/>
    <property type="match status" value="1"/>
</dbReference>
<feature type="compositionally biased region" description="Low complexity" evidence="3">
    <location>
        <begin position="46"/>
        <end position="65"/>
    </location>
</feature>
<evidence type="ECO:0000256" key="2">
    <source>
        <dbReference type="SAM" id="Coils"/>
    </source>
</evidence>
<dbReference type="Proteomes" id="UP001195483">
    <property type="component" value="Unassembled WGS sequence"/>
</dbReference>
<dbReference type="PROSITE" id="PS50004">
    <property type="entry name" value="C2"/>
    <property type="match status" value="1"/>
</dbReference>
<dbReference type="Gene3D" id="1.10.555.10">
    <property type="entry name" value="Rho GTPase activation protein"/>
    <property type="match status" value="1"/>
</dbReference>
<dbReference type="SMART" id="SM00324">
    <property type="entry name" value="RhoGAP"/>
    <property type="match status" value="1"/>
</dbReference>
<dbReference type="EMBL" id="JAEAOA010000675">
    <property type="protein sequence ID" value="KAK3606144.1"/>
    <property type="molecule type" value="Genomic_DNA"/>
</dbReference>
<feature type="domain" description="C2" evidence="4">
    <location>
        <begin position="685"/>
        <end position="801"/>
    </location>
</feature>
<evidence type="ECO:0000259" key="5">
    <source>
        <dbReference type="PROSITE" id="PS50106"/>
    </source>
</evidence>
<evidence type="ECO:0000313" key="7">
    <source>
        <dbReference type="EMBL" id="KAK3606144.1"/>
    </source>
</evidence>
<dbReference type="SMART" id="SM00228">
    <property type="entry name" value="PDZ"/>
    <property type="match status" value="1"/>
</dbReference>
<dbReference type="AlphaFoldDB" id="A0AAE0T9C7"/>
<organism evidence="7 8">
    <name type="scientific">Potamilus streckersoni</name>
    <dbReference type="NCBI Taxonomy" id="2493646"/>
    <lineage>
        <taxon>Eukaryota</taxon>
        <taxon>Metazoa</taxon>
        <taxon>Spiralia</taxon>
        <taxon>Lophotrochozoa</taxon>
        <taxon>Mollusca</taxon>
        <taxon>Bivalvia</taxon>
        <taxon>Autobranchia</taxon>
        <taxon>Heteroconchia</taxon>
        <taxon>Palaeoheterodonta</taxon>
        <taxon>Unionida</taxon>
        <taxon>Unionoidea</taxon>
        <taxon>Unionidae</taxon>
        <taxon>Ambleminae</taxon>
        <taxon>Lampsilini</taxon>
        <taxon>Potamilus</taxon>
    </lineage>
</organism>
<feature type="compositionally biased region" description="Basic and acidic residues" evidence="3">
    <location>
        <begin position="84"/>
        <end position="95"/>
    </location>
</feature>
<reference evidence="7" key="3">
    <citation type="submission" date="2023-05" db="EMBL/GenBank/DDBJ databases">
        <authorList>
            <person name="Smith C.H."/>
        </authorList>
    </citation>
    <scope>NUCLEOTIDE SEQUENCE</scope>
    <source>
        <strain evidence="7">CHS0354</strain>
        <tissue evidence="7">Mantle</tissue>
    </source>
</reference>
<dbReference type="InterPro" id="IPR000008">
    <property type="entry name" value="C2_dom"/>
</dbReference>
<keyword evidence="8" id="KW-1185">Reference proteome</keyword>
<proteinExistence type="predicted"/>
<dbReference type="SMART" id="SM00239">
    <property type="entry name" value="C2"/>
    <property type="match status" value="1"/>
</dbReference>
<evidence type="ECO:0000259" key="6">
    <source>
        <dbReference type="PROSITE" id="PS50238"/>
    </source>
</evidence>
<feature type="region of interest" description="Disordered" evidence="3">
    <location>
        <begin position="84"/>
        <end position="111"/>
    </location>
</feature>
<dbReference type="SUPFAM" id="SSF49562">
    <property type="entry name" value="C2 domain (Calcium/lipid-binding domain, CaLB)"/>
    <property type="match status" value="1"/>
</dbReference>
<evidence type="ECO:0000256" key="1">
    <source>
        <dbReference type="ARBA" id="ARBA00022468"/>
    </source>
</evidence>
<dbReference type="InterPro" id="IPR000198">
    <property type="entry name" value="RhoGAP_dom"/>
</dbReference>
<reference evidence="7" key="1">
    <citation type="journal article" date="2021" name="Genome Biol. Evol.">
        <title>A High-Quality Reference Genome for a Parasitic Bivalve with Doubly Uniparental Inheritance (Bivalvia: Unionida).</title>
        <authorList>
            <person name="Smith C.H."/>
        </authorList>
    </citation>
    <scope>NUCLEOTIDE SEQUENCE</scope>
    <source>
        <strain evidence="7">CHS0354</strain>
    </source>
</reference>
<dbReference type="GO" id="GO:0016477">
    <property type="term" value="P:cell migration"/>
    <property type="evidence" value="ECO:0007669"/>
    <property type="project" value="TreeGrafter"/>
</dbReference>
<evidence type="ECO:0008006" key="9">
    <source>
        <dbReference type="Google" id="ProtNLM"/>
    </source>
</evidence>
<dbReference type="InterPro" id="IPR008936">
    <property type="entry name" value="Rho_GTPase_activation_prot"/>
</dbReference>
<dbReference type="SUPFAM" id="SSF48350">
    <property type="entry name" value="GTPase activation domain, GAP"/>
    <property type="match status" value="1"/>
</dbReference>
<protein>
    <recommendedName>
        <fullName evidence="9">Rho GTPase-activating protein 100F</fullName>
    </recommendedName>
</protein>
<dbReference type="GO" id="GO:0030030">
    <property type="term" value="P:cell projection organization"/>
    <property type="evidence" value="ECO:0007669"/>
    <property type="project" value="TreeGrafter"/>
</dbReference>
<dbReference type="Pfam" id="PF00595">
    <property type="entry name" value="PDZ"/>
    <property type="match status" value="1"/>
</dbReference>
<feature type="coiled-coil region" evidence="2">
    <location>
        <begin position="501"/>
        <end position="532"/>
    </location>
</feature>
<feature type="region of interest" description="Disordered" evidence="3">
    <location>
        <begin position="37"/>
        <end position="69"/>
    </location>
</feature>
<feature type="region of interest" description="Disordered" evidence="3">
    <location>
        <begin position="568"/>
        <end position="588"/>
    </location>
</feature>
<dbReference type="SUPFAM" id="SSF50156">
    <property type="entry name" value="PDZ domain-like"/>
    <property type="match status" value="1"/>
</dbReference>
<dbReference type="InterPro" id="IPR001478">
    <property type="entry name" value="PDZ"/>
</dbReference>
<dbReference type="Gene3D" id="2.30.42.10">
    <property type="match status" value="1"/>
</dbReference>
<dbReference type="GO" id="GO:0005096">
    <property type="term" value="F:GTPase activator activity"/>
    <property type="evidence" value="ECO:0007669"/>
    <property type="project" value="UniProtKB-KW"/>
</dbReference>
<dbReference type="InterPro" id="IPR052118">
    <property type="entry name" value="Rho-GAP_regulator"/>
</dbReference>
<dbReference type="GO" id="GO:0046578">
    <property type="term" value="P:regulation of Ras protein signal transduction"/>
    <property type="evidence" value="ECO:0007669"/>
    <property type="project" value="TreeGrafter"/>
</dbReference>
<feature type="compositionally biased region" description="Polar residues" evidence="3">
    <location>
        <begin position="637"/>
        <end position="647"/>
    </location>
</feature>
<dbReference type="InterPro" id="IPR036034">
    <property type="entry name" value="PDZ_sf"/>
</dbReference>
<feature type="domain" description="Rho-GAP" evidence="6">
    <location>
        <begin position="836"/>
        <end position="1032"/>
    </location>
</feature>
<evidence type="ECO:0000313" key="8">
    <source>
        <dbReference type="Proteomes" id="UP001195483"/>
    </source>
</evidence>